<comment type="caution">
    <text evidence="1">The sequence shown here is derived from an EMBL/GenBank/DDBJ whole genome shotgun (WGS) entry which is preliminary data.</text>
</comment>
<dbReference type="Gene3D" id="1.10.357.10">
    <property type="entry name" value="Tetracycline Repressor, domain 2"/>
    <property type="match status" value="1"/>
</dbReference>
<evidence type="ECO:0000313" key="2">
    <source>
        <dbReference type="Proteomes" id="UP000219327"/>
    </source>
</evidence>
<proteinExistence type="predicted"/>
<dbReference type="AlphaFoldDB" id="A0A2A5WSC7"/>
<protein>
    <recommendedName>
        <fullName evidence="3">HTH tetR-type domain-containing protein</fullName>
    </recommendedName>
</protein>
<evidence type="ECO:0000313" key="1">
    <source>
        <dbReference type="EMBL" id="PDH39399.1"/>
    </source>
</evidence>
<name>A0A2A5WSC7_9GAMM</name>
<organism evidence="1 2">
    <name type="scientific">OM182 bacterium MED-G24</name>
    <dbReference type="NCBI Taxonomy" id="1986255"/>
    <lineage>
        <taxon>Bacteria</taxon>
        <taxon>Pseudomonadati</taxon>
        <taxon>Pseudomonadota</taxon>
        <taxon>Gammaproteobacteria</taxon>
        <taxon>OMG group</taxon>
        <taxon>OM182 clade</taxon>
    </lineage>
</organism>
<sequence>MLKRAYDNSTRERQRQETRDTILRVMVKAMAQGGDDVPVSEIARQAGVATRTVYVHLPDRESRVDGINAWIDGQVDMSRALPTSYDDLPDYGARLVDYVLDNEMIIRAQMAPGLSRDVRTLRKQPHIRSVTEILMDAGWPGRDAKRVAMMMIATIRAEATSDLRDTYGYSVNQIRQMMSSLTANLMT</sequence>
<accession>A0A2A5WSC7</accession>
<feature type="non-terminal residue" evidence="1">
    <location>
        <position position="187"/>
    </location>
</feature>
<dbReference type="EMBL" id="NTKD01000025">
    <property type="protein sequence ID" value="PDH39399.1"/>
    <property type="molecule type" value="Genomic_DNA"/>
</dbReference>
<dbReference type="Proteomes" id="UP000219327">
    <property type="component" value="Unassembled WGS sequence"/>
</dbReference>
<reference evidence="1 2" key="1">
    <citation type="submission" date="2017-08" db="EMBL/GenBank/DDBJ databases">
        <title>Fine stratification of microbial communities through a metagenomic profile of the photic zone.</title>
        <authorList>
            <person name="Haro-Moreno J.M."/>
            <person name="Lopez-Perez M."/>
            <person name="De La Torre J."/>
            <person name="Picazo A."/>
            <person name="Camacho A."/>
            <person name="Rodriguez-Valera F."/>
        </authorList>
    </citation>
    <scope>NUCLEOTIDE SEQUENCE [LARGE SCALE GENOMIC DNA]</scope>
    <source>
        <strain evidence="1">MED-G24</strain>
    </source>
</reference>
<gene>
    <name evidence="1" type="ORF">CNE99_05665</name>
</gene>
<dbReference type="SUPFAM" id="SSF46689">
    <property type="entry name" value="Homeodomain-like"/>
    <property type="match status" value="1"/>
</dbReference>
<dbReference type="InterPro" id="IPR009057">
    <property type="entry name" value="Homeodomain-like_sf"/>
</dbReference>
<evidence type="ECO:0008006" key="3">
    <source>
        <dbReference type="Google" id="ProtNLM"/>
    </source>
</evidence>